<proteinExistence type="predicted"/>
<evidence type="ECO:0000256" key="1">
    <source>
        <dbReference type="SAM" id="MobiDB-lite"/>
    </source>
</evidence>
<evidence type="ECO:0000313" key="2">
    <source>
        <dbReference type="EMBL" id="KAG8463691.1"/>
    </source>
</evidence>
<reference evidence="2" key="1">
    <citation type="submission" date="2021-05" db="EMBL/GenBank/DDBJ databases">
        <title>The genome of the haptophyte Pavlova lutheri (Diacronema luteri, Pavlovales) - a model for lipid biosynthesis in eukaryotic algae.</title>
        <authorList>
            <person name="Hulatt C.J."/>
            <person name="Posewitz M.C."/>
        </authorList>
    </citation>
    <scope>NUCLEOTIDE SEQUENCE</scope>
    <source>
        <strain evidence="2">NIVA-4/92</strain>
    </source>
</reference>
<gene>
    <name evidence="2" type="ORF">KFE25_003964</name>
</gene>
<sequence length="296" mass="30665">MEATEALTETEAIAWLQAHLSQPWSAATGAQHVSPQLLKMLPDLLPSLDPIYQQGALLLLLHLPRKTFVASAPQLARLVEAARAPGASESTRILGAVLRTFVSDGLLRPLDVDQSMGTDGFELRAALLAEAERAELRLPSAYAYATVPPDVRGEPPEARAPSLSEACAGEALSPDAAARAARDGTPHGLFAVRADYVDPLLRHRSAAPSRPLANVDGGGPGSIIPPPPPRAPVAATAAAAPSRPSAATAAIKAAAARKAAAEAAGPKKRTIMFVEDGAAVAQVAQRDAAGAKQRKR</sequence>
<protein>
    <submittedName>
        <fullName evidence="2">Uncharacterized protein</fullName>
    </submittedName>
</protein>
<name>A0A8J5X8N8_DIALT</name>
<comment type="caution">
    <text evidence="2">The sequence shown here is derived from an EMBL/GenBank/DDBJ whole genome shotgun (WGS) entry which is preliminary data.</text>
</comment>
<dbReference type="OrthoDB" id="10633038at2759"/>
<organism evidence="2 3">
    <name type="scientific">Diacronema lutheri</name>
    <name type="common">Unicellular marine alga</name>
    <name type="synonym">Monochrysis lutheri</name>
    <dbReference type="NCBI Taxonomy" id="2081491"/>
    <lineage>
        <taxon>Eukaryota</taxon>
        <taxon>Haptista</taxon>
        <taxon>Haptophyta</taxon>
        <taxon>Pavlovophyceae</taxon>
        <taxon>Pavlovales</taxon>
        <taxon>Pavlovaceae</taxon>
        <taxon>Diacronema</taxon>
    </lineage>
</organism>
<dbReference type="Proteomes" id="UP000751190">
    <property type="component" value="Unassembled WGS sequence"/>
</dbReference>
<dbReference type="EMBL" id="JAGTXO010000015">
    <property type="protein sequence ID" value="KAG8463691.1"/>
    <property type="molecule type" value="Genomic_DNA"/>
</dbReference>
<feature type="region of interest" description="Disordered" evidence="1">
    <location>
        <begin position="208"/>
        <end position="234"/>
    </location>
</feature>
<evidence type="ECO:0000313" key="3">
    <source>
        <dbReference type="Proteomes" id="UP000751190"/>
    </source>
</evidence>
<accession>A0A8J5X8N8</accession>
<dbReference type="AlphaFoldDB" id="A0A8J5X8N8"/>
<keyword evidence="3" id="KW-1185">Reference proteome</keyword>